<dbReference type="EMBL" id="JAOPGA020001124">
    <property type="protein sequence ID" value="KAL0485270.1"/>
    <property type="molecule type" value="Genomic_DNA"/>
</dbReference>
<accession>A0AAW2Z725</accession>
<dbReference type="AlphaFoldDB" id="A0AAW2Z725"/>
<name>A0AAW2Z725_9EUKA</name>
<keyword evidence="2" id="KW-0472">Membrane</keyword>
<evidence type="ECO:0000256" key="1">
    <source>
        <dbReference type="SAM" id="MobiDB-lite"/>
    </source>
</evidence>
<dbReference type="Proteomes" id="UP001431209">
    <property type="component" value="Unassembled WGS sequence"/>
</dbReference>
<keyword evidence="2" id="KW-1133">Transmembrane helix</keyword>
<feature type="transmembrane region" description="Helical" evidence="2">
    <location>
        <begin position="27"/>
        <end position="53"/>
    </location>
</feature>
<feature type="transmembrane region" description="Helical" evidence="2">
    <location>
        <begin position="85"/>
        <end position="110"/>
    </location>
</feature>
<feature type="transmembrane region" description="Helical" evidence="2">
    <location>
        <begin position="138"/>
        <end position="163"/>
    </location>
</feature>
<evidence type="ECO:0000313" key="3">
    <source>
        <dbReference type="EMBL" id="KAL0485270.1"/>
    </source>
</evidence>
<organism evidence="3 4">
    <name type="scientific">Acrasis kona</name>
    <dbReference type="NCBI Taxonomy" id="1008807"/>
    <lineage>
        <taxon>Eukaryota</taxon>
        <taxon>Discoba</taxon>
        <taxon>Heterolobosea</taxon>
        <taxon>Tetramitia</taxon>
        <taxon>Eutetramitia</taxon>
        <taxon>Acrasidae</taxon>
        <taxon>Acrasis</taxon>
    </lineage>
</organism>
<keyword evidence="2" id="KW-0812">Transmembrane</keyword>
<reference evidence="3 4" key="1">
    <citation type="submission" date="2024-03" db="EMBL/GenBank/DDBJ databases">
        <title>The Acrasis kona genome and developmental transcriptomes reveal deep origins of eukaryotic multicellular pathways.</title>
        <authorList>
            <person name="Sheikh S."/>
            <person name="Fu C.-J."/>
            <person name="Brown M.W."/>
            <person name="Baldauf S.L."/>
        </authorList>
    </citation>
    <scope>NUCLEOTIDE SEQUENCE [LARGE SCALE GENOMIC DNA]</scope>
    <source>
        <strain evidence="3 4">ATCC MYA-3509</strain>
    </source>
</reference>
<keyword evidence="4" id="KW-1185">Reference proteome</keyword>
<evidence type="ECO:0000313" key="4">
    <source>
        <dbReference type="Proteomes" id="UP001431209"/>
    </source>
</evidence>
<comment type="caution">
    <text evidence="3">The sequence shown here is derived from an EMBL/GenBank/DDBJ whole genome shotgun (WGS) entry which is preliminary data.</text>
</comment>
<sequence>MQNGYVYTDDFKLEHMHRIQHKVAKRYTACLIIPGLIIVLGLSIVVMIATAGFTREYYRDISLRNSTGYQRNETSHAMAVSIQTLIITSPILLFFYLLHLFVVIVGITLAPDKQSLLNSNPIMGDEGIQVTKEALMKYLVVVLFLPLIVFIMLIVIVLIVIVASSSKDSNCDCNMTSICLDCSCECLQSCTFIPGGYNYQYRTGWYPDTLWLFYWLMFFESRNTYYERHIHTTTIINNVNTAPVKEQPNYVLPNQQYYTSAPVNQNQPSMYVQNPNTTQQSYPAYIPFGAQQPGQQYQQLSTEQVQMDQEHIKNSIPSAPSANFK</sequence>
<gene>
    <name evidence="3" type="ORF">AKO1_011676</name>
</gene>
<evidence type="ECO:0000256" key="2">
    <source>
        <dbReference type="SAM" id="Phobius"/>
    </source>
</evidence>
<feature type="compositionally biased region" description="Polar residues" evidence="1">
    <location>
        <begin position="315"/>
        <end position="325"/>
    </location>
</feature>
<proteinExistence type="predicted"/>
<feature type="region of interest" description="Disordered" evidence="1">
    <location>
        <begin position="297"/>
        <end position="325"/>
    </location>
</feature>
<protein>
    <submittedName>
        <fullName evidence="3">Actin cytoskeleton-regulatory complex protein PAN</fullName>
    </submittedName>
</protein>